<dbReference type="InterPro" id="IPR011009">
    <property type="entry name" value="Kinase-like_dom_sf"/>
</dbReference>
<keyword evidence="4 9" id="KW-0547">Nucleotide-binding</keyword>
<evidence type="ECO:0000256" key="1">
    <source>
        <dbReference type="ARBA" id="ARBA00012513"/>
    </source>
</evidence>
<feature type="binding site" evidence="9">
    <location>
        <position position="89"/>
    </location>
    <ligand>
        <name>ATP</name>
        <dbReference type="ChEBI" id="CHEBI:30616"/>
    </ligand>
</feature>
<dbReference type="Gene3D" id="3.30.200.20">
    <property type="entry name" value="Phosphorylase Kinase, domain 1"/>
    <property type="match status" value="1"/>
</dbReference>
<dbReference type="GO" id="GO:0050684">
    <property type="term" value="P:regulation of mRNA processing"/>
    <property type="evidence" value="ECO:0007669"/>
    <property type="project" value="TreeGrafter"/>
</dbReference>
<dbReference type="EC" id="2.7.11.1" evidence="1"/>
<dbReference type="PANTHER" id="PTHR47634">
    <property type="entry name" value="PROTEIN KINASE DOMAIN-CONTAINING PROTEIN-RELATED"/>
    <property type="match status" value="1"/>
</dbReference>
<gene>
    <name evidence="11" type="ORF">FHL15_003061</name>
</gene>
<dbReference type="PANTHER" id="PTHR47634:SF9">
    <property type="entry name" value="PROTEIN KINASE DOMAIN-CONTAINING PROTEIN-RELATED"/>
    <property type="match status" value="1"/>
</dbReference>
<comment type="catalytic activity">
    <reaction evidence="8">
        <text>L-seryl-[protein] + ATP = O-phospho-L-seryl-[protein] + ADP + H(+)</text>
        <dbReference type="Rhea" id="RHEA:17989"/>
        <dbReference type="Rhea" id="RHEA-COMP:9863"/>
        <dbReference type="Rhea" id="RHEA-COMP:11604"/>
        <dbReference type="ChEBI" id="CHEBI:15378"/>
        <dbReference type="ChEBI" id="CHEBI:29999"/>
        <dbReference type="ChEBI" id="CHEBI:30616"/>
        <dbReference type="ChEBI" id="CHEBI:83421"/>
        <dbReference type="ChEBI" id="CHEBI:456216"/>
        <dbReference type="EC" id="2.7.11.1"/>
    </reaction>
</comment>
<evidence type="ECO:0000256" key="4">
    <source>
        <dbReference type="ARBA" id="ARBA00022741"/>
    </source>
</evidence>
<dbReference type="PROSITE" id="PS00107">
    <property type="entry name" value="PROTEIN_KINASE_ATP"/>
    <property type="match status" value="1"/>
</dbReference>
<accession>A0A553I6U2</accession>
<dbReference type="Gene3D" id="1.10.510.10">
    <property type="entry name" value="Transferase(Phosphotransferase) domain 1"/>
    <property type="match status" value="1"/>
</dbReference>
<keyword evidence="5" id="KW-0418">Kinase</keyword>
<evidence type="ECO:0000313" key="11">
    <source>
        <dbReference type="EMBL" id="TRX95919.1"/>
    </source>
</evidence>
<dbReference type="GO" id="GO:0005737">
    <property type="term" value="C:cytoplasm"/>
    <property type="evidence" value="ECO:0007669"/>
    <property type="project" value="TreeGrafter"/>
</dbReference>
<dbReference type="SUPFAM" id="SSF56112">
    <property type="entry name" value="Protein kinase-like (PK-like)"/>
    <property type="match status" value="1"/>
</dbReference>
<dbReference type="AlphaFoldDB" id="A0A553I6U2"/>
<dbReference type="Proteomes" id="UP000319160">
    <property type="component" value="Unassembled WGS sequence"/>
</dbReference>
<comment type="caution">
    <text evidence="11">The sequence shown here is derived from an EMBL/GenBank/DDBJ whole genome shotgun (WGS) entry which is preliminary data.</text>
</comment>
<evidence type="ECO:0000259" key="10">
    <source>
        <dbReference type="PROSITE" id="PS50011"/>
    </source>
</evidence>
<keyword evidence="12" id="KW-1185">Reference proteome</keyword>
<evidence type="ECO:0000256" key="7">
    <source>
        <dbReference type="ARBA" id="ARBA00047899"/>
    </source>
</evidence>
<dbReference type="STRING" id="2512241.A0A553I6U2"/>
<reference evidence="12" key="1">
    <citation type="submission" date="2019-06" db="EMBL/GenBank/DDBJ databases">
        <title>Draft genome sequence of the griseofulvin-producing fungus Xylaria cubensis strain G536.</title>
        <authorList>
            <person name="Mead M.E."/>
            <person name="Raja H.A."/>
            <person name="Steenwyk J.L."/>
            <person name="Knowles S.L."/>
            <person name="Oberlies N.H."/>
            <person name="Rokas A."/>
        </authorList>
    </citation>
    <scope>NUCLEOTIDE SEQUENCE [LARGE SCALE GENOMIC DNA]</scope>
    <source>
        <strain evidence="12">G536</strain>
    </source>
</reference>
<dbReference type="EMBL" id="VFLP01000013">
    <property type="protein sequence ID" value="TRX95919.1"/>
    <property type="molecule type" value="Genomic_DNA"/>
</dbReference>
<proteinExistence type="predicted"/>
<name>A0A553I6U2_9PEZI</name>
<dbReference type="PROSITE" id="PS50011">
    <property type="entry name" value="PROTEIN_KINASE_DOM"/>
    <property type="match status" value="1"/>
</dbReference>
<dbReference type="InterPro" id="IPR051334">
    <property type="entry name" value="SRPK"/>
</dbReference>
<dbReference type="GO" id="GO:0004674">
    <property type="term" value="F:protein serine/threonine kinase activity"/>
    <property type="evidence" value="ECO:0007669"/>
    <property type="project" value="UniProtKB-KW"/>
</dbReference>
<dbReference type="SMART" id="SM00220">
    <property type="entry name" value="S_TKc"/>
    <property type="match status" value="1"/>
</dbReference>
<dbReference type="GO" id="GO:0005524">
    <property type="term" value="F:ATP binding"/>
    <property type="evidence" value="ECO:0007669"/>
    <property type="project" value="UniProtKB-UniRule"/>
</dbReference>
<dbReference type="InterPro" id="IPR000719">
    <property type="entry name" value="Prot_kinase_dom"/>
</dbReference>
<evidence type="ECO:0000256" key="2">
    <source>
        <dbReference type="ARBA" id="ARBA00022527"/>
    </source>
</evidence>
<dbReference type="GO" id="GO:0005634">
    <property type="term" value="C:nucleus"/>
    <property type="evidence" value="ECO:0007669"/>
    <property type="project" value="TreeGrafter"/>
</dbReference>
<keyword evidence="3" id="KW-0808">Transferase</keyword>
<keyword evidence="2" id="KW-0723">Serine/threonine-protein kinase</keyword>
<evidence type="ECO:0000256" key="3">
    <source>
        <dbReference type="ARBA" id="ARBA00022679"/>
    </source>
</evidence>
<organism evidence="11 12">
    <name type="scientific">Xylaria flabelliformis</name>
    <dbReference type="NCBI Taxonomy" id="2512241"/>
    <lineage>
        <taxon>Eukaryota</taxon>
        <taxon>Fungi</taxon>
        <taxon>Dikarya</taxon>
        <taxon>Ascomycota</taxon>
        <taxon>Pezizomycotina</taxon>
        <taxon>Sordariomycetes</taxon>
        <taxon>Xylariomycetidae</taxon>
        <taxon>Xylariales</taxon>
        <taxon>Xylariaceae</taxon>
        <taxon>Xylaria</taxon>
    </lineage>
</organism>
<feature type="domain" description="Protein kinase" evidence="10">
    <location>
        <begin position="60"/>
        <end position="429"/>
    </location>
</feature>
<evidence type="ECO:0000256" key="6">
    <source>
        <dbReference type="ARBA" id="ARBA00022840"/>
    </source>
</evidence>
<dbReference type="Pfam" id="PF00069">
    <property type="entry name" value="Pkinase"/>
    <property type="match status" value="1"/>
</dbReference>
<evidence type="ECO:0000256" key="5">
    <source>
        <dbReference type="ARBA" id="ARBA00022777"/>
    </source>
</evidence>
<protein>
    <recommendedName>
        <fullName evidence="1">non-specific serine/threonine protein kinase</fullName>
        <ecNumber evidence="1">2.7.11.1</ecNumber>
    </recommendedName>
</protein>
<dbReference type="GO" id="GO:0000245">
    <property type="term" value="P:spliceosomal complex assembly"/>
    <property type="evidence" value="ECO:0007669"/>
    <property type="project" value="TreeGrafter"/>
</dbReference>
<keyword evidence="6 9" id="KW-0067">ATP-binding</keyword>
<dbReference type="OrthoDB" id="5979581at2759"/>
<sequence length="433" mass="49672">MTLLLRRLSWLGQAWKPLNFSNSNCKKIQLEEKIEEELCPDFVASRYYPVRIGEILRDRYQIVGKLGFGTTSTVWLARDLGGRRHVALKLFVNSESMGKQLDRELAIYKRISTSATNHRGRGAVRELLDSFDVTGPDGQHRCLVHPPLWESVLTFLHRNPVRRLPAPVLAFVLHRLFLALDFLHTECQIIHTGAYLDAELASSTEIRALRRCDTLDIKADNIMFGIDDDTVFTAFEEQELFDPSLRKEIGNNRVIYLSRELRMPKKWGAPVLCDFGSAVAGDEEHFEDVQPDVYRAPEVILEAPWSYPIDMWNAGCMIWDLFEGGHLFTGHDPEHQAYRSRAHLAEIAGLLGKPPQELLDLGKSSHKFFNDTGDFHPDIPLPASVPFEQRETNLEGEDQELFLAMMRRILQWQPADRSTAKTIADDKWIRRHM</sequence>
<dbReference type="InterPro" id="IPR017441">
    <property type="entry name" value="Protein_kinase_ATP_BS"/>
</dbReference>
<evidence type="ECO:0000256" key="8">
    <source>
        <dbReference type="ARBA" id="ARBA00048679"/>
    </source>
</evidence>
<evidence type="ECO:0000313" key="12">
    <source>
        <dbReference type="Proteomes" id="UP000319160"/>
    </source>
</evidence>
<comment type="catalytic activity">
    <reaction evidence="7">
        <text>L-threonyl-[protein] + ATP = O-phospho-L-threonyl-[protein] + ADP + H(+)</text>
        <dbReference type="Rhea" id="RHEA:46608"/>
        <dbReference type="Rhea" id="RHEA-COMP:11060"/>
        <dbReference type="Rhea" id="RHEA-COMP:11605"/>
        <dbReference type="ChEBI" id="CHEBI:15378"/>
        <dbReference type="ChEBI" id="CHEBI:30013"/>
        <dbReference type="ChEBI" id="CHEBI:30616"/>
        <dbReference type="ChEBI" id="CHEBI:61977"/>
        <dbReference type="ChEBI" id="CHEBI:456216"/>
        <dbReference type="EC" id="2.7.11.1"/>
    </reaction>
</comment>
<evidence type="ECO:0000256" key="9">
    <source>
        <dbReference type="PROSITE-ProRule" id="PRU10141"/>
    </source>
</evidence>